<dbReference type="InterPro" id="IPR003740">
    <property type="entry name" value="YitT"/>
</dbReference>
<evidence type="ECO:0000256" key="1">
    <source>
        <dbReference type="ARBA" id="ARBA00004651"/>
    </source>
</evidence>
<evidence type="ECO:0000313" key="8">
    <source>
        <dbReference type="Proteomes" id="UP000838748"/>
    </source>
</evidence>
<dbReference type="InterPro" id="IPR051461">
    <property type="entry name" value="UPF0750_membrane"/>
</dbReference>
<feature type="transmembrane region" description="Helical" evidence="6">
    <location>
        <begin position="86"/>
        <end position="105"/>
    </location>
</feature>
<gene>
    <name evidence="7" type="ORF">VMF7928_01808</name>
</gene>
<keyword evidence="5 6" id="KW-0472">Membrane</keyword>
<feature type="transmembrane region" description="Helical" evidence="6">
    <location>
        <begin position="185"/>
        <end position="202"/>
    </location>
</feature>
<reference evidence="7" key="1">
    <citation type="submission" date="2021-11" db="EMBL/GenBank/DDBJ databases">
        <authorList>
            <person name="Rodrigo-Torres L."/>
            <person name="Arahal R. D."/>
            <person name="Lucena T."/>
        </authorList>
    </citation>
    <scope>NUCLEOTIDE SEQUENCE</scope>
    <source>
        <strain evidence="7">CECT 7928</strain>
    </source>
</reference>
<accession>A0ABN8E798</accession>
<keyword evidence="2" id="KW-1003">Cell membrane</keyword>
<evidence type="ECO:0000313" key="7">
    <source>
        <dbReference type="EMBL" id="CAH0538978.1"/>
    </source>
</evidence>
<sequence length="221" mass="24302">MRGIFLLGLTNLFSDMEKHSKHEDWVAILTGTFLVAQGVFFLQSAHLLTGGTAGLALLFSQLSGIQFGQLYFLLNCPFYLLAWKRFGSRFAINSVISGGLVSIISDHLTTFITLSNISPVYCAISGGLLMGLGMLILFRHQSSLGGFNVLCLYIQDKLGISVGKVQVMIDMCILFASFFFTSPKLIALSVFGAIILNLVLAMNHKPTRYQVRYLKKATSND</sequence>
<name>A0ABN8E798_9VIBR</name>
<evidence type="ECO:0000256" key="4">
    <source>
        <dbReference type="ARBA" id="ARBA00022989"/>
    </source>
</evidence>
<comment type="subcellular location">
    <subcellularLocation>
        <location evidence="1">Cell membrane</location>
        <topology evidence="1">Multi-pass membrane protein</topology>
    </subcellularLocation>
</comment>
<feature type="transmembrane region" description="Helical" evidence="6">
    <location>
        <begin position="117"/>
        <end position="138"/>
    </location>
</feature>
<feature type="transmembrane region" description="Helical" evidence="6">
    <location>
        <begin position="25"/>
        <end position="43"/>
    </location>
</feature>
<feature type="transmembrane region" description="Helical" evidence="6">
    <location>
        <begin position="55"/>
        <end position="74"/>
    </location>
</feature>
<dbReference type="Pfam" id="PF02588">
    <property type="entry name" value="YitT_membrane"/>
    <property type="match status" value="1"/>
</dbReference>
<keyword evidence="3 6" id="KW-0812">Transmembrane</keyword>
<dbReference type="PANTHER" id="PTHR33545:SF5">
    <property type="entry name" value="UPF0750 MEMBRANE PROTEIN YITT"/>
    <property type="match status" value="1"/>
</dbReference>
<evidence type="ECO:0000256" key="2">
    <source>
        <dbReference type="ARBA" id="ARBA00022475"/>
    </source>
</evidence>
<keyword evidence="4 6" id="KW-1133">Transmembrane helix</keyword>
<dbReference type="Proteomes" id="UP000838748">
    <property type="component" value="Unassembled WGS sequence"/>
</dbReference>
<evidence type="ECO:0000256" key="3">
    <source>
        <dbReference type="ARBA" id="ARBA00022692"/>
    </source>
</evidence>
<evidence type="ECO:0008006" key="9">
    <source>
        <dbReference type="Google" id="ProtNLM"/>
    </source>
</evidence>
<dbReference type="PANTHER" id="PTHR33545">
    <property type="entry name" value="UPF0750 MEMBRANE PROTEIN YITT-RELATED"/>
    <property type="match status" value="1"/>
</dbReference>
<evidence type="ECO:0000256" key="5">
    <source>
        <dbReference type="ARBA" id="ARBA00023136"/>
    </source>
</evidence>
<dbReference type="EMBL" id="CAKLDM010000002">
    <property type="protein sequence ID" value="CAH0538978.1"/>
    <property type="molecule type" value="Genomic_DNA"/>
</dbReference>
<comment type="caution">
    <text evidence="7">The sequence shown here is derived from an EMBL/GenBank/DDBJ whole genome shotgun (WGS) entry which is preliminary data.</text>
</comment>
<proteinExistence type="predicted"/>
<feature type="transmembrane region" description="Helical" evidence="6">
    <location>
        <begin position="158"/>
        <end position="179"/>
    </location>
</feature>
<organism evidence="7 8">
    <name type="scientific">Vibrio marisflavi CECT 7928</name>
    <dbReference type="NCBI Taxonomy" id="634439"/>
    <lineage>
        <taxon>Bacteria</taxon>
        <taxon>Pseudomonadati</taxon>
        <taxon>Pseudomonadota</taxon>
        <taxon>Gammaproteobacteria</taxon>
        <taxon>Vibrionales</taxon>
        <taxon>Vibrionaceae</taxon>
        <taxon>Vibrio</taxon>
    </lineage>
</organism>
<protein>
    <recommendedName>
        <fullName evidence="9">YitT family protein</fullName>
    </recommendedName>
</protein>
<keyword evidence="8" id="KW-1185">Reference proteome</keyword>
<evidence type="ECO:0000256" key="6">
    <source>
        <dbReference type="SAM" id="Phobius"/>
    </source>
</evidence>